<gene>
    <name evidence="4" type="ORF">SAMN05421637_1888</name>
</gene>
<dbReference type="InterPro" id="IPR050832">
    <property type="entry name" value="Bact_Acetyltransf"/>
</dbReference>
<dbReference type="eggNOG" id="COG2153">
    <property type="taxonomic scope" value="Bacteria"/>
</dbReference>
<dbReference type="AlphaFoldDB" id="A0A1H6YZS4"/>
<dbReference type="Gene3D" id="3.40.630.30">
    <property type="match status" value="1"/>
</dbReference>
<keyword evidence="5" id="KW-1185">Reference proteome</keyword>
<evidence type="ECO:0000313" key="4">
    <source>
        <dbReference type="EMBL" id="SEJ46709.1"/>
    </source>
</evidence>
<dbReference type="PANTHER" id="PTHR43877:SF2">
    <property type="entry name" value="AMINOALKYLPHOSPHONATE N-ACETYLTRANSFERASE-RELATED"/>
    <property type="match status" value="1"/>
</dbReference>
<accession>A0A1H6YZS4</accession>
<evidence type="ECO:0000256" key="2">
    <source>
        <dbReference type="ARBA" id="ARBA00023315"/>
    </source>
</evidence>
<dbReference type="Proteomes" id="UP000183315">
    <property type="component" value="Unassembled WGS sequence"/>
</dbReference>
<dbReference type="STRING" id="1043493.SAMN05421637_1888"/>
<sequence length="163" mass="17638">MRVETVRTSAQLEDAMRVRFAVFVDEQGVNPDMERDAQDDDPRTAHVVAYAADGAVLGTGRLLAPHTDEFHADHGAMDPANPHIGRLAVTAQARGTGAGRALMEALEVEALVRHGVDGRVRVELSAQDQAMPFYARLGYVAHGEGYLDEGIPHHDAYKDVTAP</sequence>
<dbReference type="RefSeq" id="WP_042214393.1">
    <property type="nucleotide sequence ID" value="NZ_BBLU01000006.1"/>
</dbReference>
<dbReference type="InterPro" id="IPR016181">
    <property type="entry name" value="Acyl_CoA_acyltransferase"/>
</dbReference>
<dbReference type="CDD" id="cd04301">
    <property type="entry name" value="NAT_SF"/>
    <property type="match status" value="1"/>
</dbReference>
<name>A0A1H6YZS4_9MICO</name>
<feature type="domain" description="N-acetyltransferase" evidence="3">
    <location>
        <begin position="1"/>
        <end position="163"/>
    </location>
</feature>
<dbReference type="InterPro" id="IPR000182">
    <property type="entry name" value="GNAT_dom"/>
</dbReference>
<proteinExistence type="predicted"/>
<dbReference type="Pfam" id="PF13673">
    <property type="entry name" value="Acetyltransf_10"/>
    <property type="match status" value="1"/>
</dbReference>
<dbReference type="PANTHER" id="PTHR43877">
    <property type="entry name" value="AMINOALKYLPHOSPHONATE N-ACETYLTRANSFERASE-RELATED-RELATED"/>
    <property type="match status" value="1"/>
</dbReference>
<keyword evidence="1 4" id="KW-0808">Transferase</keyword>
<dbReference type="SUPFAM" id="SSF55729">
    <property type="entry name" value="Acyl-CoA N-acyltransferases (Nat)"/>
    <property type="match status" value="1"/>
</dbReference>
<dbReference type="GO" id="GO:0016747">
    <property type="term" value="F:acyltransferase activity, transferring groups other than amino-acyl groups"/>
    <property type="evidence" value="ECO:0007669"/>
    <property type="project" value="InterPro"/>
</dbReference>
<organism evidence="4 5">
    <name type="scientific">Demequina mangrovi</name>
    <dbReference type="NCBI Taxonomy" id="1043493"/>
    <lineage>
        <taxon>Bacteria</taxon>
        <taxon>Bacillati</taxon>
        <taxon>Actinomycetota</taxon>
        <taxon>Actinomycetes</taxon>
        <taxon>Micrococcales</taxon>
        <taxon>Demequinaceae</taxon>
        <taxon>Demequina</taxon>
    </lineage>
</organism>
<dbReference type="PROSITE" id="PS51186">
    <property type="entry name" value="GNAT"/>
    <property type="match status" value="1"/>
</dbReference>
<evidence type="ECO:0000313" key="5">
    <source>
        <dbReference type="Proteomes" id="UP000183315"/>
    </source>
</evidence>
<dbReference type="OrthoDB" id="9796171at2"/>
<protein>
    <submittedName>
        <fullName evidence="4">Predicted N-acyltransferase, GNAT family</fullName>
    </submittedName>
</protein>
<reference evidence="5" key="1">
    <citation type="submission" date="2016-10" db="EMBL/GenBank/DDBJ databases">
        <authorList>
            <person name="Varghese N."/>
        </authorList>
    </citation>
    <scope>NUCLEOTIDE SEQUENCE [LARGE SCALE GENOMIC DNA]</scope>
    <source>
        <strain evidence="5">DSM 24868</strain>
    </source>
</reference>
<dbReference type="EMBL" id="FNZI01000004">
    <property type="protein sequence ID" value="SEJ46709.1"/>
    <property type="molecule type" value="Genomic_DNA"/>
</dbReference>
<keyword evidence="2 4" id="KW-0012">Acyltransferase</keyword>
<evidence type="ECO:0000259" key="3">
    <source>
        <dbReference type="PROSITE" id="PS51186"/>
    </source>
</evidence>
<evidence type="ECO:0000256" key="1">
    <source>
        <dbReference type="ARBA" id="ARBA00022679"/>
    </source>
</evidence>